<protein>
    <recommendedName>
        <fullName evidence="1">BACK domain-containing protein</fullName>
    </recommendedName>
</protein>
<feature type="domain" description="BACK" evidence="1">
    <location>
        <begin position="1"/>
        <end position="54"/>
    </location>
</feature>
<feature type="non-terminal residue" evidence="2">
    <location>
        <position position="67"/>
    </location>
</feature>
<evidence type="ECO:0000313" key="2">
    <source>
        <dbReference type="EMBL" id="CAG7701459.1"/>
    </source>
</evidence>
<gene>
    <name evidence="2" type="ORF">AFUS01_LOCUS4336</name>
</gene>
<feature type="non-terminal residue" evidence="2">
    <location>
        <position position="1"/>
    </location>
</feature>
<reference evidence="2" key="1">
    <citation type="submission" date="2021-06" db="EMBL/GenBank/DDBJ databases">
        <authorList>
            <person name="Hodson N. C."/>
            <person name="Mongue J. A."/>
            <person name="Jaron S. K."/>
        </authorList>
    </citation>
    <scope>NUCLEOTIDE SEQUENCE</scope>
</reference>
<proteinExistence type="predicted"/>
<dbReference type="Pfam" id="PF07707">
    <property type="entry name" value="BACK"/>
    <property type="match status" value="1"/>
</dbReference>
<keyword evidence="3" id="KW-1185">Reference proteome</keyword>
<evidence type="ECO:0000259" key="1">
    <source>
        <dbReference type="Pfam" id="PF07707"/>
    </source>
</evidence>
<name>A0A8J2NQK4_9HEXA</name>
<evidence type="ECO:0000313" key="3">
    <source>
        <dbReference type="Proteomes" id="UP000708208"/>
    </source>
</evidence>
<dbReference type="OrthoDB" id="7759945at2759"/>
<dbReference type="Proteomes" id="UP000708208">
    <property type="component" value="Unassembled WGS sequence"/>
</dbReference>
<dbReference type="InterPro" id="IPR011705">
    <property type="entry name" value="BACK"/>
</dbReference>
<comment type="caution">
    <text evidence="2">The sequence shown here is derived from an EMBL/GenBank/DDBJ whole genome shotgun (WGS) entry which is preliminary data.</text>
</comment>
<sequence>IERNTTKVVNSACFPQLPWDQFCDILENDRLTIREYELFQGVIRWCRAQPERTQGLGSKIYAIIGVA</sequence>
<accession>A0A8J2NQK4</accession>
<dbReference type="AlphaFoldDB" id="A0A8J2NQK4"/>
<dbReference type="EMBL" id="CAJVCH010027022">
    <property type="protein sequence ID" value="CAG7701459.1"/>
    <property type="molecule type" value="Genomic_DNA"/>
</dbReference>
<organism evidence="2 3">
    <name type="scientific">Allacma fusca</name>
    <dbReference type="NCBI Taxonomy" id="39272"/>
    <lineage>
        <taxon>Eukaryota</taxon>
        <taxon>Metazoa</taxon>
        <taxon>Ecdysozoa</taxon>
        <taxon>Arthropoda</taxon>
        <taxon>Hexapoda</taxon>
        <taxon>Collembola</taxon>
        <taxon>Symphypleona</taxon>
        <taxon>Sminthuridae</taxon>
        <taxon>Allacma</taxon>
    </lineage>
</organism>